<keyword evidence="2" id="KW-1185">Reference proteome</keyword>
<name>A0A835SG23_CHLIN</name>
<sequence>MKVDRNSDPTPATKKMAAGQGTVVVVNHCHIDDEELEPAVVPDWPNTKNGSASAAATDNALALMGLAVAEVMVGSLSPVPAGAPSEAGSDKQEVLGARAMDVGVSAIEFAKDATSTVREFASAALTAKAEVIAKTEENHRLQVQALATQNTNANNALAPSALAILLLVAHFMKCVDPVKAGHDFINILSGATSGPVYLDEWVAGRLGIPTVVTTPNQVWRLVVLFTYGLMDCYRSPSSVVPAILGNSEVVAAMKRRLQEFPKDDN</sequence>
<evidence type="ECO:0000313" key="2">
    <source>
        <dbReference type="Proteomes" id="UP000650467"/>
    </source>
</evidence>
<reference evidence="1" key="1">
    <citation type="journal article" date="2020" name="bioRxiv">
        <title>Comparative genomics of Chlamydomonas.</title>
        <authorList>
            <person name="Craig R.J."/>
            <person name="Hasan A.R."/>
            <person name="Ness R.W."/>
            <person name="Keightley P.D."/>
        </authorList>
    </citation>
    <scope>NUCLEOTIDE SEQUENCE</scope>
    <source>
        <strain evidence="1">SAG 7.73</strain>
    </source>
</reference>
<dbReference type="EMBL" id="JAEHOC010000095">
    <property type="protein sequence ID" value="KAG2422748.1"/>
    <property type="molecule type" value="Genomic_DNA"/>
</dbReference>
<dbReference type="Proteomes" id="UP000650467">
    <property type="component" value="Unassembled WGS sequence"/>
</dbReference>
<evidence type="ECO:0000313" key="1">
    <source>
        <dbReference type="EMBL" id="KAG2422748.1"/>
    </source>
</evidence>
<gene>
    <name evidence="1" type="ORF">HXX76_015834</name>
</gene>
<organism evidence="1 2">
    <name type="scientific">Chlamydomonas incerta</name>
    <dbReference type="NCBI Taxonomy" id="51695"/>
    <lineage>
        <taxon>Eukaryota</taxon>
        <taxon>Viridiplantae</taxon>
        <taxon>Chlorophyta</taxon>
        <taxon>core chlorophytes</taxon>
        <taxon>Chlorophyceae</taxon>
        <taxon>CS clade</taxon>
        <taxon>Chlamydomonadales</taxon>
        <taxon>Chlamydomonadaceae</taxon>
        <taxon>Chlamydomonas</taxon>
    </lineage>
</organism>
<comment type="caution">
    <text evidence="1">The sequence shown here is derived from an EMBL/GenBank/DDBJ whole genome shotgun (WGS) entry which is preliminary data.</text>
</comment>
<dbReference type="OrthoDB" id="10596981at2759"/>
<dbReference type="AlphaFoldDB" id="A0A835SG23"/>
<protein>
    <submittedName>
        <fullName evidence="1">Uncharacterized protein</fullName>
    </submittedName>
</protein>
<accession>A0A835SG23</accession>
<proteinExistence type="predicted"/>